<organism evidence="3 4">
    <name type="scientific">Rhodococcus artemisiae</name>
    <dbReference type="NCBI Taxonomy" id="714159"/>
    <lineage>
        <taxon>Bacteria</taxon>
        <taxon>Bacillati</taxon>
        <taxon>Actinomycetota</taxon>
        <taxon>Actinomycetes</taxon>
        <taxon>Mycobacteriales</taxon>
        <taxon>Nocardiaceae</taxon>
        <taxon>Rhodococcus</taxon>
    </lineage>
</organism>
<dbReference type="GO" id="GO:0004519">
    <property type="term" value="F:endonuclease activity"/>
    <property type="evidence" value="ECO:0007669"/>
    <property type="project" value="UniProtKB-KW"/>
</dbReference>
<feature type="domain" description="GmrSD restriction endonucleases C-terminal" evidence="2">
    <location>
        <begin position="75"/>
        <end position="212"/>
    </location>
</feature>
<dbReference type="InterPro" id="IPR011089">
    <property type="entry name" value="GmrSD_C"/>
</dbReference>
<keyword evidence="3" id="KW-0540">Nuclease</keyword>
<feature type="region of interest" description="Disordered" evidence="1">
    <location>
        <begin position="1"/>
        <end position="20"/>
    </location>
</feature>
<reference evidence="3 4" key="1">
    <citation type="submission" date="2023-07" db="EMBL/GenBank/DDBJ databases">
        <authorList>
            <person name="Girao M."/>
            <person name="Carvalho M.F."/>
        </authorList>
    </citation>
    <scope>NUCLEOTIDE SEQUENCE [LARGE SCALE GENOMIC DNA]</scope>
    <source>
        <strain evidence="3 4">YIM65754</strain>
    </source>
</reference>
<keyword evidence="3" id="KW-0255">Endonuclease</keyword>
<gene>
    <name evidence="3" type="ORF">Q7514_30735</name>
</gene>
<dbReference type="EMBL" id="JAUTXY010000024">
    <property type="protein sequence ID" value="MEE2061912.1"/>
    <property type="molecule type" value="Genomic_DNA"/>
</dbReference>
<evidence type="ECO:0000256" key="1">
    <source>
        <dbReference type="SAM" id="MobiDB-lite"/>
    </source>
</evidence>
<evidence type="ECO:0000313" key="4">
    <source>
        <dbReference type="Proteomes" id="UP001336020"/>
    </source>
</evidence>
<keyword evidence="3" id="KW-0378">Hydrolase</keyword>
<protein>
    <submittedName>
        <fullName evidence="3">HNH endonuclease family protein</fullName>
    </submittedName>
</protein>
<dbReference type="Pfam" id="PF07510">
    <property type="entry name" value="GmrSD_C"/>
    <property type="match status" value="1"/>
</dbReference>
<dbReference type="RefSeq" id="WP_330137086.1">
    <property type="nucleotide sequence ID" value="NZ_JAUTXY010000024.1"/>
</dbReference>
<name>A0ABU7LL05_9NOCA</name>
<comment type="caution">
    <text evidence="3">The sequence shown here is derived from an EMBL/GenBank/DDBJ whole genome shotgun (WGS) entry which is preliminary data.</text>
</comment>
<sequence>MIVSWWFDPSPRSTGPAPGSPSRALIDELLAAVTVVPERPHPGGYERDCGSGDGCVFGEAWTDEHPGPGGHDGCDTRNNVLARDLRDVTFRPGSDDCIVITGTLDDPYTGTRVHFQRTHANAVHIDHVYPLAAAWDHGAASWPAELRRQFANDVVYNLIAVDGAANMTKRDHTPAAWLPPATGYRCWFAGKYLTVAVRYGLPITIEDQGALTDAAQTCAG</sequence>
<accession>A0ABU7LL05</accession>
<dbReference type="PANTHER" id="PTHR24094:SF15">
    <property type="entry name" value="AMP-DEPENDENT SYNTHETASE_LIGASE DOMAIN-CONTAINING PROTEIN-RELATED"/>
    <property type="match status" value="1"/>
</dbReference>
<evidence type="ECO:0000313" key="3">
    <source>
        <dbReference type="EMBL" id="MEE2061912.1"/>
    </source>
</evidence>
<keyword evidence="4" id="KW-1185">Reference proteome</keyword>
<dbReference type="PANTHER" id="PTHR24094">
    <property type="entry name" value="SECRETED PROTEIN"/>
    <property type="match status" value="1"/>
</dbReference>
<evidence type="ECO:0000259" key="2">
    <source>
        <dbReference type="Pfam" id="PF07510"/>
    </source>
</evidence>
<proteinExistence type="predicted"/>
<dbReference type="Proteomes" id="UP001336020">
    <property type="component" value="Unassembled WGS sequence"/>
</dbReference>